<comment type="function">
    <text evidence="13">Cytochromes P450 are a group of heme-thiolate monooxygenases. They oxidize a variety of structurally unrelated compounds, including steroids, fatty acids, and xenobiotics.</text>
</comment>
<protein>
    <submittedName>
        <fullName evidence="18">Cytochrome P450 3A24</fullName>
    </submittedName>
</protein>
<keyword evidence="5 14" id="KW-0349">Heme</keyword>
<keyword evidence="9 15" id="KW-0560">Oxidoreductase</keyword>
<dbReference type="Gene3D" id="1.10.630.10">
    <property type="entry name" value="Cytochrome P450"/>
    <property type="match status" value="1"/>
</dbReference>
<dbReference type="CDD" id="cd11055">
    <property type="entry name" value="CYP3A-like"/>
    <property type="match status" value="1"/>
</dbReference>
<dbReference type="InterPro" id="IPR001128">
    <property type="entry name" value="Cyt_P450"/>
</dbReference>
<evidence type="ECO:0000256" key="8">
    <source>
        <dbReference type="ARBA" id="ARBA00022848"/>
    </source>
</evidence>
<dbReference type="OrthoDB" id="6501435at2759"/>
<evidence type="ECO:0000256" key="10">
    <source>
        <dbReference type="ARBA" id="ARBA00023004"/>
    </source>
</evidence>
<dbReference type="GO" id="GO:0016705">
    <property type="term" value="F:oxidoreductase activity, acting on paired donors, with incorporation or reduction of molecular oxygen"/>
    <property type="evidence" value="ECO:0007669"/>
    <property type="project" value="InterPro"/>
</dbReference>
<keyword evidence="7" id="KW-0256">Endoplasmic reticulum</keyword>
<keyword evidence="16" id="KW-0812">Transmembrane</keyword>
<dbReference type="Proteomes" id="UP000694843">
    <property type="component" value="Unplaced"/>
</dbReference>
<evidence type="ECO:0000256" key="12">
    <source>
        <dbReference type="ARBA" id="ARBA00023136"/>
    </source>
</evidence>
<comment type="subcellular location">
    <subcellularLocation>
        <location evidence="3">Endoplasmic reticulum membrane</location>
        <topology evidence="3">Peripheral membrane protein</topology>
    </subcellularLocation>
    <subcellularLocation>
        <location evidence="2">Microsome membrane</location>
        <topology evidence="2">Peripheral membrane protein</topology>
    </subcellularLocation>
</comment>
<evidence type="ECO:0000256" key="9">
    <source>
        <dbReference type="ARBA" id="ARBA00023002"/>
    </source>
</evidence>
<name>A0A8B7PAV3_HYAAZ</name>
<dbReference type="GO" id="GO:0020037">
    <property type="term" value="F:heme binding"/>
    <property type="evidence" value="ECO:0007669"/>
    <property type="project" value="InterPro"/>
</dbReference>
<dbReference type="GO" id="GO:0005789">
    <property type="term" value="C:endoplasmic reticulum membrane"/>
    <property type="evidence" value="ECO:0007669"/>
    <property type="project" value="UniProtKB-SubCell"/>
</dbReference>
<sequence length="521" mass="59012">MLAAIIVILLTLVGVKLVQWVRIRRYEQEFFKRIGVPYVKPHLVFGSNHILRDRSNTQMAVITKWREELGEVFGFFSGGRPSLVVSDLNMVRQILIKDFHLFSNRPSMVIKAEPVITTLVGLRDQRWKDVRALLTPTFSMTKMKLMAGIMNEKIDTLLSIFEEHVESQKTIELYSSFQGMTLDVICECALAIKSNCQRNQNDKLLQAVRGFLQNAVNNFIMLAIYFPFFGMLLSVLSNKLAFSGRMTNMIVKHLKQVIKMRRNNVGEKTVDVLQMMLEASETIIEEKVGKEALSAIPSRKVLSDNEIIANAWVFLLGGFETTANALTFTCYLLSKHKNYQDQLYHEIISVVKDPTCAVTYEHVSEMKLLDQILSESLRLYPPVVTFIIREASEDTQVGSVTIPKNTGILIPIWDIHRDPKHWPDPEKFDPSRFSASSKANSTRHPMAYLPFGAGPRNCVGMRFGQLEAKLALAKIILNYELDLAPETEDPPPLTVPSVAINPARGIFMALRRRSTPTPTNP</sequence>
<feature type="transmembrane region" description="Helical" evidence="16">
    <location>
        <begin position="219"/>
        <end position="242"/>
    </location>
</feature>
<keyword evidence="16" id="KW-1133">Transmembrane helix</keyword>
<dbReference type="GO" id="GO:0008395">
    <property type="term" value="F:steroid hydroxylase activity"/>
    <property type="evidence" value="ECO:0007669"/>
    <property type="project" value="TreeGrafter"/>
</dbReference>
<evidence type="ECO:0000313" key="18">
    <source>
        <dbReference type="RefSeq" id="XP_018023208.1"/>
    </source>
</evidence>
<evidence type="ECO:0000256" key="4">
    <source>
        <dbReference type="ARBA" id="ARBA00010617"/>
    </source>
</evidence>
<dbReference type="PANTHER" id="PTHR24302">
    <property type="entry name" value="CYTOCHROME P450 FAMILY 3"/>
    <property type="match status" value="1"/>
</dbReference>
<dbReference type="Pfam" id="PF00067">
    <property type="entry name" value="p450"/>
    <property type="match status" value="1"/>
</dbReference>
<evidence type="ECO:0000256" key="5">
    <source>
        <dbReference type="ARBA" id="ARBA00022617"/>
    </source>
</evidence>
<dbReference type="InterPro" id="IPR017972">
    <property type="entry name" value="Cyt_P450_CS"/>
</dbReference>
<evidence type="ECO:0000256" key="14">
    <source>
        <dbReference type="PIRSR" id="PIRSR602401-1"/>
    </source>
</evidence>
<feature type="binding site" description="axial binding residue" evidence="14">
    <location>
        <position position="458"/>
    </location>
    <ligand>
        <name>heme</name>
        <dbReference type="ChEBI" id="CHEBI:30413"/>
    </ligand>
    <ligandPart>
        <name>Fe</name>
        <dbReference type="ChEBI" id="CHEBI:18248"/>
    </ligandPart>
</feature>
<dbReference type="PRINTS" id="PR00463">
    <property type="entry name" value="EP450I"/>
</dbReference>
<dbReference type="GO" id="GO:0005506">
    <property type="term" value="F:iron ion binding"/>
    <property type="evidence" value="ECO:0007669"/>
    <property type="project" value="InterPro"/>
</dbReference>
<keyword evidence="12 16" id="KW-0472">Membrane</keyword>
<dbReference type="GeneID" id="108679136"/>
<proteinExistence type="inferred from homology"/>
<reference evidence="18" key="1">
    <citation type="submission" date="2025-08" db="UniProtKB">
        <authorList>
            <consortium name="RefSeq"/>
        </authorList>
    </citation>
    <scope>IDENTIFICATION</scope>
    <source>
        <tissue evidence="18">Whole organism</tissue>
    </source>
</reference>
<evidence type="ECO:0000256" key="16">
    <source>
        <dbReference type="SAM" id="Phobius"/>
    </source>
</evidence>
<evidence type="ECO:0000256" key="7">
    <source>
        <dbReference type="ARBA" id="ARBA00022824"/>
    </source>
</evidence>
<dbReference type="OMA" id="LMTHIVD"/>
<keyword evidence="10 14" id="KW-0408">Iron</keyword>
<gene>
    <name evidence="18" type="primary">LOC108679136</name>
</gene>
<accession>A0A8B7PAV3</accession>
<keyword evidence="11 15" id="KW-0503">Monooxygenase</keyword>
<dbReference type="FunFam" id="1.10.630.10:FF:000042">
    <property type="entry name" value="Cytochrome P450"/>
    <property type="match status" value="1"/>
</dbReference>
<organism evidence="17 18">
    <name type="scientific">Hyalella azteca</name>
    <name type="common">Amphipod</name>
    <dbReference type="NCBI Taxonomy" id="294128"/>
    <lineage>
        <taxon>Eukaryota</taxon>
        <taxon>Metazoa</taxon>
        <taxon>Ecdysozoa</taxon>
        <taxon>Arthropoda</taxon>
        <taxon>Crustacea</taxon>
        <taxon>Multicrustacea</taxon>
        <taxon>Malacostraca</taxon>
        <taxon>Eumalacostraca</taxon>
        <taxon>Peracarida</taxon>
        <taxon>Amphipoda</taxon>
        <taxon>Senticaudata</taxon>
        <taxon>Talitrida</taxon>
        <taxon>Talitroidea</taxon>
        <taxon>Hyalellidae</taxon>
        <taxon>Hyalella</taxon>
    </lineage>
</organism>
<evidence type="ECO:0000256" key="13">
    <source>
        <dbReference type="ARBA" id="ARBA00043906"/>
    </source>
</evidence>
<comment type="similarity">
    <text evidence="4 15">Belongs to the cytochrome P450 family.</text>
</comment>
<dbReference type="InterPro" id="IPR050705">
    <property type="entry name" value="Cytochrome_P450_3A"/>
</dbReference>
<evidence type="ECO:0000256" key="2">
    <source>
        <dbReference type="ARBA" id="ARBA00004174"/>
    </source>
</evidence>
<evidence type="ECO:0000256" key="6">
    <source>
        <dbReference type="ARBA" id="ARBA00022723"/>
    </source>
</evidence>
<keyword evidence="6 14" id="KW-0479">Metal-binding</keyword>
<dbReference type="PRINTS" id="PR00385">
    <property type="entry name" value="P450"/>
</dbReference>
<dbReference type="RefSeq" id="XP_018023208.1">
    <property type="nucleotide sequence ID" value="XM_018167719.1"/>
</dbReference>
<keyword evidence="17" id="KW-1185">Reference proteome</keyword>
<dbReference type="PANTHER" id="PTHR24302:SF15">
    <property type="entry name" value="FATTY-ACID PEROXYGENASE"/>
    <property type="match status" value="1"/>
</dbReference>
<evidence type="ECO:0000313" key="17">
    <source>
        <dbReference type="Proteomes" id="UP000694843"/>
    </source>
</evidence>
<keyword evidence="8" id="KW-0492">Microsome</keyword>
<evidence type="ECO:0000256" key="1">
    <source>
        <dbReference type="ARBA" id="ARBA00001971"/>
    </source>
</evidence>
<dbReference type="AlphaFoldDB" id="A0A8B7PAV3"/>
<evidence type="ECO:0000256" key="15">
    <source>
        <dbReference type="RuleBase" id="RU000461"/>
    </source>
</evidence>
<comment type="cofactor">
    <cofactor evidence="1 14">
        <name>heme</name>
        <dbReference type="ChEBI" id="CHEBI:30413"/>
    </cofactor>
</comment>
<dbReference type="InterPro" id="IPR036396">
    <property type="entry name" value="Cyt_P450_sf"/>
</dbReference>
<evidence type="ECO:0000256" key="3">
    <source>
        <dbReference type="ARBA" id="ARBA00004406"/>
    </source>
</evidence>
<evidence type="ECO:0000256" key="11">
    <source>
        <dbReference type="ARBA" id="ARBA00023033"/>
    </source>
</evidence>
<dbReference type="PROSITE" id="PS00086">
    <property type="entry name" value="CYTOCHROME_P450"/>
    <property type="match status" value="1"/>
</dbReference>
<dbReference type="SUPFAM" id="SSF48264">
    <property type="entry name" value="Cytochrome P450"/>
    <property type="match status" value="1"/>
</dbReference>
<dbReference type="InterPro" id="IPR002401">
    <property type="entry name" value="Cyt_P450_E_grp-I"/>
</dbReference>
<dbReference type="KEGG" id="hazt:108679136"/>